<protein>
    <recommendedName>
        <fullName evidence="3">EF-hand domain-containing protein</fullName>
    </recommendedName>
</protein>
<reference evidence="1 2" key="1">
    <citation type="submission" date="2017-06" db="EMBL/GenBank/DDBJ databases">
        <title>A platform for efficient transgenesis in Macrostomum lignano, a flatworm model organism for stem cell research.</title>
        <authorList>
            <person name="Berezikov E."/>
        </authorList>
    </citation>
    <scope>NUCLEOTIDE SEQUENCE [LARGE SCALE GENOMIC DNA]</scope>
    <source>
        <strain evidence="1">DV1</strain>
        <tissue evidence="1">Whole organism</tissue>
    </source>
</reference>
<sequence length="202" mass="23132">MDAQKPQQQDFDSILNSLPKPAVGPLQKAKCVEFVKKLTHNGTKSDQEKILATFNGWLKFMRDKLSEESKALFKDALTRLLGMMQRDGKIVPEVFVSEFEAKLKDEASAAQLRKDWLSCWSDMFTACDSNRDNRLVLDEAQTLLLAFNVPLEFSEPLFELLCDEFEETLDRRSYIASMNDYFFTEDRESVFGQLFGSSVGDQ</sequence>
<dbReference type="InterPro" id="IPR011992">
    <property type="entry name" value="EF-hand-dom_pair"/>
</dbReference>
<dbReference type="EMBL" id="NIVC01000254">
    <property type="protein sequence ID" value="PAA86996.1"/>
    <property type="molecule type" value="Genomic_DNA"/>
</dbReference>
<dbReference type="SUPFAM" id="SSF47473">
    <property type="entry name" value="EF-hand"/>
    <property type="match status" value="1"/>
</dbReference>
<proteinExistence type="predicted"/>
<keyword evidence="2" id="KW-1185">Reference proteome</keyword>
<gene>
    <name evidence="1" type="ORF">BOX15_Mlig005721g2</name>
</gene>
<organism evidence="1 2">
    <name type="scientific">Macrostomum lignano</name>
    <dbReference type="NCBI Taxonomy" id="282301"/>
    <lineage>
        <taxon>Eukaryota</taxon>
        <taxon>Metazoa</taxon>
        <taxon>Spiralia</taxon>
        <taxon>Lophotrochozoa</taxon>
        <taxon>Platyhelminthes</taxon>
        <taxon>Rhabditophora</taxon>
        <taxon>Macrostomorpha</taxon>
        <taxon>Macrostomida</taxon>
        <taxon>Macrostomidae</taxon>
        <taxon>Macrostomum</taxon>
    </lineage>
</organism>
<dbReference type="AlphaFoldDB" id="A0A267GLV8"/>
<comment type="caution">
    <text evidence="1">The sequence shown here is derived from an EMBL/GenBank/DDBJ whole genome shotgun (WGS) entry which is preliminary data.</text>
</comment>
<dbReference type="Proteomes" id="UP000215902">
    <property type="component" value="Unassembled WGS sequence"/>
</dbReference>
<dbReference type="Gene3D" id="1.10.238.10">
    <property type="entry name" value="EF-hand"/>
    <property type="match status" value="1"/>
</dbReference>
<evidence type="ECO:0000313" key="2">
    <source>
        <dbReference type="Proteomes" id="UP000215902"/>
    </source>
</evidence>
<evidence type="ECO:0000313" key="1">
    <source>
        <dbReference type="EMBL" id="PAA86996.1"/>
    </source>
</evidence>
<accession>A0A267GLV8</accession>
<name>A0A267GLV8_9PLAT</name>
<evidence type="ECO:0008006" key="3">
    <source>
        <dbReference type="Google" id="ProtNLM"/>
    </source>
</evidence>